<evidence type="ECO:0008006" key="3">
    <source>
        <dbReference type="Google" id="ProtNLM"/>
    </source>
</evidence>
<evidence type="ECO:0000313" key="2">
    <source>
        <dbReference type="Proteomes" id="UP000198975"/>
    </source>
</evidence>
<dbReference type="EMBL" id="FMAY01000007">
    <property type="protein sequence ID" value="SCC16643.1"/>
    <property type="molecule type" value="Genomic_DNA"/>
</dbReference>
<dbReference type="GO" id="GO:0006974">
    <property type="term" value="P:DNA damage response"/>
    <property type="evidence" value="ECO:0007669"/>
    <property type="project" value="TreeGrafter"/>
</dbReference>
<dbReference type="Pfam" id="PF04393">
    <property type="entry name" value="DUF535"/>
    <property type="match status" value="1"/>
</dbReference>
<dbReference type="Proteomes" id="UP000198975">
    <property type="component" value="Unassembled WGS sequence"/>
</dbReference>
<dbReference type="InterPro" id="IPR007488">
    <property type="entry name" value="DUF535"/>
</dbReference>
<reference evidence="2" key="1">
    <citation type="submission" date="2016-08" db="EMBL/GenBank/DDBJ databases">
        <authorList>
            <person name="Varghese N."/>
            <person name="Submissions Spin"/>
        </authorList>
    </citation>
    <scope>NUCLEOTIDE SEQUENCE [LARGE SCALE GENOMIC DNA]</scope>
    <source>
        <strain evidence="2">REICA_082</strain>
    </source>
</reference>
<keyword evidence="2" id="KW-1185">Reference proteome</keyword>
<dbReference type="AlphaFoldDB" id="A0A1C4CCD7"/>
<name>A0A1C4CCD7_9ENTR</name>
<dbReference type="RefSeq" id="WP_088237934.1">
    <property type="nucleotide sequence ID" value="NZ_FMAY01000007.1"/>
</dbReference>
<accession>A0A1C4CCD7</accession>
<proteinExistence type="predicted"/>
<dbReference type="OrthoDB" id="6835762at2"/>
<protein>
    <recommendedName>
        <fullName evidence="3">Virulence factor VirK</fullName>
    </recommendedName>
</protein>
<sequence>MSNISLRTELNANNNRHIISDLVTGRLIPGPIWKKTDYRIKFLLRSLLFWSPTNRMLNNLSCRPEFDRLLSAQVTLPSKTHRQYLTRGLNAAQRADAIIAHYTWLDEQVPPVLADALSAAESCQIIEFTGKDDSRFCLYASCASKAEREGESTLWLRDAENILLASATFSVVSENGQRALVIGGLQGPRKSVNHDVIKVATRACHGVFPKKMLLEVLSQLAAQTGVTALYGVSDNGHVFRALRYRLSKGRHFHASYDEFWASIEGEKENTWRWRLPTQFTRKPLEAIASKKRAEYRRRFELLDDVAAKLNQLFLS</sequence>
<dbReference type="PANTHER" id="PTHR38785">
    <property type="entry name" value="HOMOLOG OF VIRK"/>
    <property type="match status" value="1"/>
</dbReference>
<evidence type="ECO:0000313" key="1">
    <source>
        <dbReference type="EMBL" id="SCC16643.1"/>
    </source>
</evidence>
<organism evidence="1 2">
    <name type="scientific">Kosakonia oryzendophytica</name>
    <dbReference type="NCBI Taxonomy" id="1005665"/>
    <lineage>
        <taxon>Bacteria</taxon>
        <taxon>Pseudomonadati</taxon>
        <taxon>Pseudomonadota</taxon>
        <taxon>Gammaproteobacteria</taxon>
        <taxon>Enterobacterales</taxon>
        <taxon>Enterobacteriaceae</taxon>
        <taxon>Kosakonia</taxon>
    </lineage>
</organism>
<dbReference type="PANTHER" id="PTHR38785:SF1">
    <property type="entry name" value="HOMOLOG OF VIRK"/>
    <property type="match status" value="1"/>
</dbReference>
<gene>
    <name evidence="1" type="ORF">GA0061071_10799</name>
</gene>